<keyword evidence="6 15" id="KW-0418">Kinase</keyword>
<dbReference type="PANTHER" id="PTHR45339:SF1">
    <property type="entry name" value="HYBRID SIGNAL TRANSDUCTION HISTIDINE KINASE J"/>
    <property type="match status" value="1"/>
</dbReference>
<organism evidence="15 16">
    <name type="scientific">Candidatus Magnetoglobus multicellularis str. Araruama</name>
    <dbReference type="NCBI Taxonomy" id="890399"/>
    <lineage>
        <taxon>Bacteria</taxon>
        <taxon>Pseudomonadati</taxon>
        <taxon>Thermodesulfobacteriota</taxon>
        <taxon>Desulfobacteria</taxon>
        <taxon>Desulfobacterales</taxon>
        <taxon>Desulfobacteraceae</taxon>
        <taxon>Candidatus Magnetoglobus</taxon>
    </lineage>
</organism>
<dbReference type="SUPFAM" id="SSF47384">
    <property type="entry name" value="Homodimeric domain of signal transducing histidine kinase"/>
    <property type="match status" value="1"/>
</dbReference>
<feature type="domain" description="Response regulatory" evidence="14">
    <location>
        <begin position="39"/>
        <end position="162"/>
    </location>
</feature>
<dbReference type="FunFam" id="1.10.287.130:FF:000002">
    <property type="entry name" value="Two-component osmosensing histidine kinase"/>
    <property type="match status" value="1"/>
</dbReference>
<dbReference type="Pfam" id="PF00512">
    <property type="entry name" value="HisKA"/>
    <property type="match status" value="1"/>
</dbReference>
<dbReference type="GO" id="GO:0005524">
    <property type="term" value="F:ATP binding"/>
    <property type="evidence" value="ECO:0007669"/>
    <property type="project" value="UniProtKB-KW"/>
</dbReference>
<keyword evidence="8" id="KW-0902">Two-component regulatory system</keyword>
<dbReference type="InterPro" id="IPR004358">
    <property type="entry name" value="Sig_transdc_His_kin-like_C"/>
</dbReference>
<evidence type="ECO:0000256" key="11">
    <source>
        <dbReference type="PROSITE-ProRule" id="PRU00169"/>
    </source>
</evidence>
<evidence type="ECO:0000256" key="4">
    <source>
        <dbReference type="ARBA" id="ARBA00022679"/>
    </source>
</evidence>
<dbReference type="FunFam" id="3.30.565.10:FF:000010">
    <property type="entry name" value="Sensor histidine kinase RcsC"/>
    <property type="match status" value="1"/>
</dbReference>
<comment type="subunit">
    <text evidence="9">At low DSF concentrations, interacts with RpfF.</text>
</comment>
<dbReference type="SMART" id="SM00388">
    <property type="entry name" value="HisKA"/>
    <property type="match status" value="1"/>
</dbReference>
<comment type="catalytic activity">
    <reaction evidence="1">
        <text>ATP + protein L-histidine = ADP + protein N-phospho-L-histidine.</text>
        <dbReference type="EC" id="2.7.13.3"/>
    </reaction>
</comment>
<dbReference type="InterPro" id="IPR036097">
    <property type="entry name" value="HisK_dim/P_sf"/>
</dbReference>
<evidence type="ECO:0000256" key="7">
    <source>
        <dbReference type="ARBA" id="ARBA00022840"/>
    </source>
</evidence>
<dbReference type="GO" id="GO:0000155">
    <property type="term" value="F:phosphorelay sensor kinase activity"/>
    <property type="evidence" value="ECO:0007669"/>
    <property type="project" value="InterPro"/>
</dbReference>
<feature type="modified residue" description="4-aspartylphosphate" evidence="11">
    <location>
        <position position="652"/>
    </location>
</feature>
<feature type="modified residue" description="4-aspartylphosphate" evidence="11">
    <location>
        <position position="95"/>
    </location>
</feature>
<evidence type="ECO:0000256" key="5">
    <source>
        <dbReference type="ARBA" id="ARBA00022741"/>
    </source>
</evidence>
<dbReference type="CDD" id="cd00082">
    <property type="entry name" value="HisKA"/>
    <property type="match status" value="1"/>
</dbReference>
<dbReference type="Gene3D" id="1.10.287.130">
    <property type="match status" value="1"/>
</dbReference>
<dbReference type="EC" id="2.7.13.3" evidence="2"/>
<feature type="domain" description="Histidine kinase" evidence="13">
    <location>
        <begin position="219"/>
        <end position="440"/>
    </location>
</feature>
<evidence type="ECO:0000256" key="2">
    <source>
        <dbReference type="ARBA" id="ARBA00012438"/>
    </source>
</evidence>
<dbReference type="InterPro" id="IPR003594">
    <property type="entry name" value="HATPase_dom"/>
</dbReference>
<keyword evidence="7" id="KW-0067">ATP-binding</keyword>
<accession>A0A1V1PCJ6</accession>
<evidence type="ECO:0000256" key="3">
    <source>
        <dbReference type="ARBA" id="ARBA00022553"/>
    </source>
</evidence>
<dbReference type="SUPFAM" id="SSF52172">
    <property type="entry name" value="CheY-like"/>
    <property type="match status" value="2"/>
</dbReference>
<dbReference type="Pfam" id="PF02518">
    <property type="entry name" value="HATPase_c"/>
    <property type="match status" value="1"/>
</dbReference>
<evidence type="ECO:0000256" key="1">
    <source>
        <dbReference type="ARBA" id="ARBA00000085"/>
    </source>
</evidence>
<dbReference type="InterPro" id="IPR001789">
    <property type="entry name" value="Sig_transdc_resp-reg_receiver"/>
</dbReference>
<dbReference type="PRINTS" id="PR00344">
    <property type="entry name" value="BCTRLSENSOR"/>
</dbReference>
<evidence type="ECO:0000259" key="13">
    <source>
        <dbReference type="PROSITE" id="PS50109"/>
    </source>
</evidence>
<dbReference type="PROSITE" id="PS50110">
    <property type="entry name" value="RESPONSE_REGULATORY"/>
    <property type="match status" value="2"/>
</dbReference>
<dbReference type="InterPro" id="IPR036890">
    <property type="entry name" value="HATPase_C_sf"/>
</dbReference>
<dbReference type="SMART" id="SM00448">
    <property type="entry name" value="REC"/>
    <property type="match status" value="2"/>
</dbReference>
<evidence type="ECO:0000259" key="14">
    <source>
        <dbReference type="PROSITE" id="PS50110"/>
    </source>
</evidence>
<evidence type="ECO:0000313" key="15">
    <source>
        <dbReference type="EMBL" id="ETR72607.1"/>
    </source>
</evidence>
<keyword evidence="12" id="KW-0175">Coiled coil</keyword>
<dbReference type="CDD" id="cd16922">
    <property type="entry name" value="HATPase_EvgS-ArcB-TorS-like"/>
    <property type="match status" value="1"/>
</dbReference>
<keyword evidence="5" id="KW-0547">Nucleotide-binding</keyword>
<evidence type="ECO:0000256" key="10">
    <source>
        <dbReference type="ARBA" id="ARBA00068150"/>
    </source>
</evidence>
<proteinExistence type="predicted"/>
<evidence type="ECO:0000256" key="6">
    <source>
        <dbReference type="ARBA" id="ARBA00022777"/>
    </source>
</evidence>
<keyword evidence="4" id="KW-0808">Transferase</keyword>
<keyword evidence="3 11" id="KW-0597">Phosphoprotein</keyword>
<dbReference type="Gene3D" id="3.40.50.2300">
    <property type="match status" value="2"/>
</dbReference>
<protein>
    <recommendedName>
        <fullName evidence="10">Sensory/regulatory protein RpfC</fullName>
        <ecNumber evidence="2">2.7.13.3</ecNumber>
    </recommendedName>
</protein>
<evidence type="ECO:0000256" key="8">
    <source>
        <dbReference type="ARBA" id="ARBA00023012"/>
    </source>
</evidence>
<dbReference type="CDD" id="cd17546">
    <property type="entry name" value="REC_hyHK_CKI1_RcsC-like"/>
    <property type="match status" value="1"/>
</dbReference>
<dbReference type="SUPFAM" id="SSF55874">
    <property type="entry name" value="ATPase domain of HSP90 chaperone/DNA topoisomerase II/histidine kinase"/>
    <property type="match status" value="1"/>
</dbReference>
<feature type="domain" description="Response regulatory" evidence="14">
    <location>
        <begin position="602"/>
        <end position="722"/>
    </location>
</feature>
<dbReference type="InterPro" id="IPR005467">
    <property type="entry name" value="His_kinase_dom"/>
</dbReference>
<dbReference type="AlphaFoldDB" id="A0A1V1PCJ6"/>
<dbReference type="SMART" id="SM00387">
    <property type="entry name" value="HATPase_c"/>
    <property type="match status" value="1"/>
</dbReference>
<gene>
    <name evidence="15" type="ORF">OMM_01595</name>
</gene>
<dbReference type="PANTHER" id="PTHR45339">
    <property type="entry name" value="HYBRID SIGNAL TRANSDUCTION HISTIDINE KINASE J"/>
    <property type="match status" value="1"/>
</dbReference>
<dbReference type="InterPro" id="IPR011006">
    <property type="entry name" value="CheY-like_superfamily"/>
</dbReference>
<name>A0A1V1PCJ6_9BACT</name>
<comment type="caution">
    <text evidence="15">The sequence shown here is derived from an EMBL/GenBank/DDBJ whole genome shotgun (WGS) entry which is preliminary data.</text>
</comment>
<dbReference type="InterPro" id="IPR003661">
    <property type="entry name" value="HisK_dim/P_dom"/>
</dbReference>
<evidence type="ECO:0000256" key="12">
    <source>
        <dbReference type="SAM" id="Coils"/>
    </source>
</evidence>
<sequence length="722" mass="81599">MRIVSPELGNLFFEHSLALKELNILEEKTMNEAIWKNRTLLIVDDRPDNLNILISYLEKYRFKIQVAKSGEEAIHRLETMNQRPDRRLPDLIIMDIMMPGTDGIETCKIIKSKQEFADIPIIFLTALQNTKDKLRGFEAGGVDYITKPLHNQEVMARIKTHLTLRYQNEKLALKAKELEQAKANAEAINEQLEQAIQEANSWAIEALNANDAKSQFLANMSHEIRTPMNGIIGMTHLLLSSDLNEDQRSHLITIRNSGESLLHIINDILDLSKIEAGKLDLEKISFDIRSTVGDVMKVLAYNALEKQLEMNAIVYHDVPVVINGDPVRLRQILMNLLGNAIKFTQKGEVLLDVSVHQQSTDHIWLFFKVKDTGIGIPEDKIDNLFQNFSQVDSTVTRKYGGTGLGLAISKQLAEMMDGEIGVKSTAGEGSVFWFTARFDLNDTVSSGIPVPESFQTKKIMILDKLPSRRSVITEYLKLWNISWEESSDLFDTYMKLVNAVQENAPYDICFWSVPPIEKDIQLFVDTICQNTSLIHTTFVAISPQYMNIEKQISEQEPFKFVTLPCPITYHSLLNCFSKTFSALKAHIKSTRPAMPDETKELTVLVVEDNKVNQVIIKGILENHYNYSVHIVNSGRTAITSLQNKDFDLVFMDIQMPDVDGISATKLIRNPRTEVKNCNVPIIAMTAHTIAEEKDACMNAGMNAFVSKPINLDELNTAINQCV</sequence>
<dbReference type="PROSITE" id="PS50109">
    <property type="entry name" value="HIS_KIN"/>
    <property type="match status" value="1"/>
</dbReference>
<reference evidence="16" key="1">
    <citation type="submission" date="2012-11" db="EMBL/GenBank/DDBJ databases">
        <authorList>
            <person name="Lucero-Rivera Y.E."/>
            <person name="Tovar-Ramirez D."/>
        </authorList>
    </citation>
    <scope>NUCLEOTIDE SEQUENCE [LARGE SCALE GENOMIC DNA]</scope>
    <source>
        <strain evidence="16">Araruama</strain>
    </source>
</reference>
<dbReference type="EMBL" id="ATBP01000131">
    <property type="protein sequence ID" value="ETR72607.1"/>
    <property type="molecule type" value="Genomic_DNA"/>
</dbReference>
<dbReference type="Gene3D" id="3.30.565.10">
    <property type="entry name" value="Histidine kinase-like ATPase, C-terminal domain"/>
    <property type="match status" value="1"/>
</dbReference>
<dbReference type="Proteomes" id="UP000189670">
    <property type="component" value="Unassembled WGS sequence"/>
</dbReference>
<dbReference type="Pfam" id="PF00072">
    <property type="entry name" value="Response_reg"/>
    <property type="match status" value="2"/>
</dbReference>
<feature type="coiled-coil region" evidence="12">
    <location>
        <begin position="166"/>
        <end position="205"/>
    </location>
</feature>
<evidence type="ECO:0000313" key="16">
    <source>
        <dbReference type="Proteomes" id="UP000189670"/>
    </source>
</evidence>
<evidence type="ECO:0000256" key="9">
    <source>
        <dbReference type="ARBA" id="ARBA00064003"/>
    </source>
</evidence>